<feature type="DNA-binding region" description="H-T-H motif" evidence="2">
    <location>
        <begin position="47"/>
        <end position="66"/>
    </location>
</feature>
<protein>
    <submittedName>
        <fullName evidence="4">AcrR family transcriptional regulator</fullName>
    </submittedName>
</protein>
<dbReference type="InterPro" id="IPR009057">
    <property type="entry name" value="Homeodomain-like_sf"/>
</dbReference>
<keyword evidence="1 2" id="KW-0238">DNA-binding</keyword>
<dbReference type="PROSITE" id="PS50977">
    <property type="entry name" value="HTH_TETR_2"/>
    <property type="match status" value="1"/>
</dbReference>
<name>A0A840EW79_9ACTN</name>
<accession>A0A840EW79</accession>
<dbReference type="Pfam" id="PF00440">
    <property type="entry name" value="TetR_N"/>
    <property type="match status" value="1"/>
</dbReference>
<proteinExistence type="predicted"/>
<evidence type="ECO:0000256" key="2">
    <source>
        <dbReference type="PROSITE-ProRule" id="PRU00335"/>
    </source>
</evidence>
<evidence type="ECO:0000313" key="4">
    <source>
        <dbReference type="EMBL" id="MBB4135831.1"/>
    </source>
</evidence>
<dbReference type="RefSeq" id="WP_183370843.1">
    <property type="nucleotide sequence ID" value="NZ_BAABHL010000040.1"/>
</dbReference>
<dbReference type="SUPFAM" id="SSF46689">
    <property type="entry name" value="Homeodomain-like"/>
    <property type="match status" value="1"/>
</dbReference>
<comment type="caution">
    <text evidence="4">The sequence shown here is derived from an EMBL/GenBank/DDBJ whole genome shotgun (WGS) entry which is preliminary data.</text>
</comment>
<dbReference type="AlphaFoldDB" id="A0A840EW79"/>
<organism evidence="4 5">
    <name type="scientific">Gordonia humi</name>
    <dbReference type="NCBI Taxonomy" id="686429"/>
    <lineage>
        <taxon>Bacteria</taxon>
        <taxon>Bacillati</taxon>
        <taxon>Actinomycetota</taxon>
        <taxon>Actinomycetes</taxon>
        <taxon>Mycobacteriales</taxon>
        <taxon>Gordoniaceae</taxon>
        <taxon>Gordonia</taxon>
    </lineage>
</organism>
<evidence type="ECO:0000256" key="1">
    <source>
        <dbReference type="ARBA" id="ARBA00023125"/>
    </source>
</evidence>
<dbReference type="EMBL" id="JACIFP010000001">
    <property type="protein sequence ID" value="MBB4135831.1"/>
    <property type="molecule type" value="Genomic_DNA"/>
</dbReference>
<dbReference type="GO" id="GO:0003700">
    <property type="term" value="F:DNA-binding transcription factor activity"/>
    <property type="evidence" value="ECO:0007669"/>
    <property type="project" value="TreeGrafter"/>
</dbReference>
<feature type="domain" description="HTH tetR-type" evidence="3">
    <location>
        <begin position="24"/>
        <end position="84"/>
    </location>
</feature>
<dbReference type="InterPro" id="IPR050109">
    <property type="entry name" value="HTH-type_TetR-like_transc_reg"/>
</dbReference>
<gene>
    <name evidence="4" type="ORF">BKA16_002383</name>
</gene>
<dbReference type="InterPro" id="IPR001647">
    <property type="entry name" value="HTH_TetR"/>
</dbReference>
<dbReference type="GO" id="GO:0000976">
    <property type="term" value="F:transcription cis-regulatory region binding"/>
    <property type="evidence" value="ECO:0007669"/>
    <property type="project" value="TreeGrafter"/>
</dbReference>
<dbReference type="PANTHER" id="PTHR30055">
    <property type="entry name" value="HTH-TYPE TRANSCRIPTIONAL REGULATOR RUTR"/>
    <property type="match status" value="1"/>
</dbReference>
<evidence type="ECO:0000313" key="5">
    <source>
        <dbReference type="Proteomes" id="UP000551501"/>
    </source>
</evidence>
<dbReference type="Proteomes" id="UP000551501">
    <property type="component" value="Unassembled WGS sequence"/>
</dbReference>
<evidence type="ECO:0000259" key="3">
    <source>
        <dbReference type="PROSITE" id="PS50977"/>
    </source>
</evidence>
<keyword evidence="5" id="KW-1185">Reference proteome</keyword>
<dbReference type="Gene3D" id="1.10.357.10">
    <property type="entry name" value="Tetracycline Repressor, domain 2"/>
    <property type="match status" value="1"/>
</dbReference>
<reference evidence="4 5" key="1">
    <citation type="submission" date="2020-08" db="EMBL/GenBank/DDBJ databases">
        <title>Sequencing the genomes of 1000 actinobacteria strains.</title>
        <authorList>
            <person name="Klenk H.-P."/>
        </authorList>
    </citation>
    <scope>NUCLEOTIDE SEQUENCE [LARGE SCALE GENOMIC DNA]</scope>
    <source>
        <strain evidence="4 5">DSM 45298</strain>
    </source>
</reference>
<dbReference type="PANTHER" id="PTHR30055:SF226">
    <property type="entry name" value="HTH-TYPE TRANSCRIPTIONAL REGULATOR PKSA"/>
    <property type="match status" value="1"/>
</dbReference>
<sequence length="215" mass="23472">MSAEAIASSAPAVRGVAKRSTKLAAKRDELARAAFKTLAELGYAGTSLRDIAANSEYSHGVLHYYFTDRLDLITHCVRLYKTECVAAYDDVLDDADDAASLRARFVRRLVDTAVNELATHKLWYDLRMQSVFEPSLADGVGEIDEELAAMIWRVVDRYAELVGGEPVLDAAGVYAAFDGPFERAVRRLATDVPGAADELAVQLDVLLRALVPATH</sequence>